<keyword evidence="1" id="KW-1133">Transmembrane helix</keyword>
<evidence type="ECO:0000313" key="2">
    <source>
        <dbReference type="EMBL" id="OQD76262.1"/>
    </source>
</evidence>
<keyword evidence="1" id="KW-0472">Membrane</keyword>
<comment type="caution">
    <text evidence="2">The sequence shown here is derived from an EMBL/GenBank/DDBJ whole genome shotgun (WGS) entry which is preliminary data.</text>
</comment>
<dbReference type="Proteomes" id="UP000191672">
    <property type="component" value="Unassembled WGS sequence"/>
</dbReference>
<accession>A0A1V6PI04</accession>
<name>A0A1V6PI04_9EURO</name>
<evidence type="ECO:0008006" key="4">
    <source>
        <dbReference type="Google" id="ProtNLM"/>
    </source>
</evidence>
<protein>
    <recommendedName>
        <fullName evidence="4">Mid2 domain-containing protein</fullName>
    </recommendedName>
</protein>
<feature type="transmembrane region" description="Helical" evidence="1">
    <location>
        <begin position="105"/>
        <end position="127"/>
    </location>
</feature>
<keyword evidence="3" id="KW-1185">Reference proteome</keyword>
<gene>
    <name evidence="2" type="ORF">PENANT_c130G11668</name>
</gene>
<evidence type="ECO:0000256" key="1">
    <source>
        <dbReference type="SAM" id="Phobius"/>
    </source>
</evidence>
<keyword evidence="1" id="KW-0812">Transmembrane</keyword>
<organism evidence="2 3">
    <name type="scientific">Penicillium antarcticum</name>
    <dbReference type="NCBI Taxonomy" id="416450"/>
    <lineage>
        <taxon>Eukaryota</taxon>
        <taxon>Fungi</taxon>
        <taxon>Dikarya</taxon>
        <taxon>Ascomycota</taxon>
        <taxon>Pezizomycotina</taxon>
        <taxon>Eurotiomycetes</taxon>
        <taxon>Eurotiomycetidae</taxon>
        <taxon>Eurotiales</taxon>
        <taxon>Aspergillaceae</taxon>
        <taxon>Penicillium</taxon>
    </lineage>
</organism>
<dbReference type="EMBL" id="MDYN01000130">
    <property type="protein sequence ID" value="OQD76262.1"/>
    <property type="molecule type" value="Genomic_DNA"/>
</dbReference>
<dbReference type="AlphaFoldDB" id="A0A1V6PI04"/>
<proteinExistence type="predicted"/>
<sequence>MVQHLQSNSCRKSKEKVSVSAVVQEPIEETLNLDSQTWAVKVGEAVQSDSGPYGVNARGISIRWQEADFTTVPSTIATTMGPRPSEFGSESRPISGLSTRAKAGVGVGIGIGVSLLLSIAYIAYLLWKKTKISSKFADGNSTHIMPGLSAPRSDCHLEGDPGLKTCYEMPEARNLNLNPPQEMSTYRQ</sequence>
<reference evidence="3" key="1">
    <citation type="journal article" date="2017" name="Nat. Microbiol.">
        <title>Global analysis of biosynthetic gene clusters reveals vast potential of secondary metabolite production in Penicillium species.</title>
        <authorList>
            <person name="Nielsen J.C."/>
            <person name="Grijseels S."/>
            <person name="Prigent S."/>
            <person name="Ji B."/>
            <person name="Dainat J."/>
            <person name="Nielsen K.F."/>
            <person name="Frisvad J.C."/>
            <person name="Workman M."/>
            <person name="Nielsen J."/>
        </authorList>
    </citation>
    <scope>NUCLEOTIDE SEQUENCE [LARGE SCALE GENOMIC DNA]</scope>
    <source>
        <strain evidence="3">IBT 31811</strain>
    </source>
</reference>
<evidence type="ECO:0000313" key="3">
    <source>
        <dbReference type="Proteomes" id="UP000191672"/>
    </source>
</evidence>